<evidence type="ECO:0000313" key="6">
    <source>
        <dbReference type="EMBL" id="CAK9160891.1"/>
    </source>
</evidence>
<dbReference type="GO" id="GO:0016740">
    <property type="term" value="F:transferase activity"/>
    <property type="evidence" value="ECO:0007669"/>
    <property type="project" value="UniProtKB-KW"/>
</dbReference>
<reference evidence="6 7" key="1">
    <citation type="submission" date="2024-02" db="EMBL/GenBank/DDBJ databases">
        <authorList>
            <person name="Vignale AGUSTIN F."/>
            <person name="Sosa J E."/>
            <person name="Modenutti C."/>
        </authorList>
    </citation>
    <scope>NUCLEOTIDE SEQUENCE [LARGE SCALE GENOMIC DNA]</scope>
</reference>
<evidence type="ECO:0000256" key="1">
    <source>
        <dbReference type="ARBA" id="ARBA00005771"/>
    </source>
</evidence>
<dbReference type="SUPFAM" id="SSF52540">
    <property type="entry name" value="P-loop containing nucleoside triphosphate hydrolases"/>
    <property type="match status" value="1"/>
</dbReference>
<dbReference type="InterPro" id="IPR000863">
    <property type="entry name" value="Sulfotransferase_dom"/>
</dbReference>
<keyword evidence="7" id="KW-1185">Reference proteome</keyword>
<accession>A0ABC8SUM1</accession>
<evidence type="ECO:0000313" key="7">
    <source>
        <dbReference type="Proteomes" id="UP001642360"/>
    </source>
</evidence>
<keyword evidence="2 3" id="KW-0808">Transferase</keyword>
<feature type="compositionally biased region" description="Basic and acidic residues" evidence="4">
    <location>
        <begin position="16"/>
        <end position="26"/>
    </location>
</feature>
<comment type="similarity">
    <text evidence="1 3">Belongs to the sulfotransferase 1 family.</text>
</comment>
<dbReference type="AlphaFoldDB" id="A0ABC8SUM1"/>
<protein>
    <recommendedName>
        <fullName evidence="3">Sulfotransferase</fullName>
        <ecNumber evidence="3">2.8.2.-</ecNumber>
    </recommendedName>
</protein>
<dbReference type="EC" id="2.8.2.-" evidence="3"/>
<feature type="domain" description="Sulfotransferase" evidence="5">
    <location>
        <begin position="77"/>
        <end position="330"/>
    </location>
</feature>
<gene>
    <name evidence="6" type="ORF">ILEXP_LOCUS29681</name>
</gene>
<dbReference type="PANTHER" id="PTHR11783">
    <property type="entry name" value="SULFOTRANSFERASE SULT"/>
    <property type="match status" value="1"/>
</dbReference>
<dbReference type="InterPro" id="IPR027417">
    <property type="entry name" value="P-loop_NTPase"/>
</dbReference>
<evidence type="ECO:0000256" key="2">
    <source>
        <dbReference type="ARBA" id="ARBA00022679"/>
    </source>
</evidence>
<evidence type="ECO:0000256" key="4">
    <source>
        <dbReference type="SAM" id="MobiDB-lite"/>
    </source>
</evidence>
<evidence type="ECO:0000256" key="3">
    <source>
        <dbReference type="RuleBase" id="RU361155"/>
    </source>
</evidence>
<proteinExistence type="inferred from homology"/>
<dbReference type="Gene3D" id="3.40.50.300">
    <property type="entry name" value="P-loop containing nucleotide triphosphate hydrolases"/>
    <property type="match status" value="1"/>
</dbReference>
<dbReference type="EMBL" id="CAUOFW020003602">
    <property type="protein sequence ID" value="CAK9160891.1"/>
    <property type="molecule type" value="Genomic_DNA"/>
</dbReference>
<dbReference type="Pfam" id="PF00685">
    <property type="entry name" value="Sulfotransfer_1"/>
    <property type="match status" value="1"/>
</dbReference>
<evidence type="ECO:0000259" key="5">
    <source>
        <dbReference type="Pfam" id="PF00685"/>
    </source>
</evidence>
<name>A0ABC8SUM1_9AQUA</name>
<comment type="caution">
    <text evidence="6">The sequence shown here is derived from an EMBL/GenBank/DDBJ whole genome shotgun (WGS) entry which is preliminary data.</text>
</comment>
<organism evidence="6 7">
    <name type="scientific">Ilex paraguariensis</name>
    <name type="common">yerba mate</name>
    <dbReference type="NCBI Taxonomy" id="185542"/>
    <lineage>
        <taxon>Eukaryota</taxon>
        <taxon>Viridiplantae</taxon>
        <taxon>Streptophyta</taxon>
        <taxon>Embryophyta</taxon>
        <taxon>Tracheophyta</taxon>
        <taxon>Spermatophyta</taxon>
        <taxon>Magnoliopsida</taxon>
        <taxon>eudicotyledons</taxon>
        <taxon>Gunneridae</taxon>
        <taxon>Pentapetalae</taxon>
        <taxon>asterids</taxon>
        <taxon>campanulids</taxon>
        <taxon>Aquifoliales</taxon>
        <taxon>Aquifoliaceae</taxon>
        <taxon>Ilex</taxon>
    </lineage>
</organism>
<feature type="region of interest" description="Disordered" evidence="4">
    <location>
        <begin position="1"/>
        <end position="26"/>
    </location>
</feature>
<sequence>MELSSSSERQYNATKPSEDERDKSDKTYHKYIERISTLPVWGEDPRDKLYKYQNFWFSHYYLERIMFAQEHFRAQSSDIILSSAPKTGTTWLKALAFSIVTRNCFDDSMNPLLTSNPHDCVPFVEVDLAQNPPNRHLDHPLISTHIPYISLPESIIASGCKIIYICRDPKDVFVSMWQFACKVTQPIPLEMAFEMFCGGMYLYGPYLDHVLGYWKASLERPDMILFLKYEDLKRDTMSNLKTLAKFMGQPFSEEEERNGVSEKIIQLCSFEHLSNLEVNKSGKHRPEAPITVPNNAFFRNGKVGDSENHLTLEMKKCLDGIMEEKLRDSGLNF</sequence>
<feature type="compositionally biased region" description="Polar residues" evidence="4">
    <location>
        <begin position="1"/>
        <end position="15"/>
    </location>
</feature>
<dbReference type="Proteomes" id="UP001642360">
    <property type="component" value="Unassembled WGS sequence"/>
</dbReference>